<dbReference type="EMBL" id="CAJVPM010015643">
    <property type="protein sequence ID" value="CAG8609087.1"/>
    <property type="molecule type" value="Genomic_DNA"/>
</dbReference>
<dbReference type="Proteomes" id="UP000789860">
    <property type="component" value="Unassembled WGS sequence"/>
</dbReference>
<gene>
    <name evidence="1" type="ORF">SCALOS_LOCUS7215</name>
</gene>
<comment type="caution">
    <text evidence="1">The sequence shown here is derived from an EMBL/GenBank/DDBJ whole genome shotgun (WGS) entry which is preliminary data.</text>
</comment>
<accession>A0ACA9MSK1</accession>
<evidence type="ECO:0000313" key="2">
    <source>
        <dbReference type="Proteomes" id="UP000789860"/>
    </source>
</evidence>
<feature type="non-terminal residue" evidence="1">
    <location>
        <position position="1"/>
    </location>
</feature>
<organism evidence="1 2">
    <name type="scientific">Scutellospora calospora</name>
    <dbReference type="NCBI Taxonomy" id="85575"/>
    <lineage>
        <taxon>Eukaryota</taxon>
        <taxon>Fungi</taxon>
        <taxon>Fungi incertae sedis</taxon>
        <taxon>Mucoromycota</taxon>
        <taxon>Glomeromycotina</taxon>
        <taxon>Glomeromycetes</taxon>
        <taxon>Diversisporales</taxon>
        <taxon>Gigasporaceae</taxon>
        <taxon>Scutellospora</taxon>
    </lineage>
</organism>
<sequence>FPKFVKTLRQVHQTGLLPDSFRSKEKLNIRNDIEIEAHLESLIKQLSGRIVEKDGNSKDKDEKNGVSNINSTGWKFVLVDGFLLYWDIQVIKELDIKLFVQADYTTLKKRREERAGYVTADGYWTDPPNYFDTMVWPNYVKSYKRLFQGHSEIKRTINELVVLNSNCKRDISMNLEMAVENVLEFVKGNEVQPNSEKDYTIISNVIDWINLQITKVDIFGFTLRLYHWVQPNQDNKLSYTPRLNEQAGLAASADPAAAYITATQPWLSRG</sequence>
<name>A0ACA9MSK1_9GLOM</name>
<evidence type="ECO:0000313" key="1">
    <source>
        <dbReference type="EMBL" id="CAG8609087.1"/>
    </source>
</evidence>
<keyword evidence="2" id="KW-1185">Reference proteome</keyword>
<reference evidence="1" key="1">
    <citation type="submission" date="2021-06" db="EMBL/GenBank/DDBJ databases">
        <authorList>
            <person name="Kallberg Y."/>
            <person name="Tangrot J."/>
            <person name="Rosling A."/>
        </authorList>
    </citation>
    <scope>NUCLEOTIDE SEQUENCE</scope>
    <source>
        <strain evidence="1">AU212A</strain>
    </source>
</reference>
<protein>
    <submittedName>
        <fullName evidence="1">7058_t:CDS:1</fullName>
    </submittedName>
</protein>
<proteinExistence type="predicted"/>